<organism evidence="8 9">
    <name type="scientific">Sorangium cellulosum</name>
    <name type="common">Polyangium cellulosum</name>
    <dbReference type="NCBI Taxonomy" id="56"/>
    <lineage>
        <taxon>Bacteria</taxon>
        <taxon>Pseudomonadati</taxon>
        <taxon>Myxococcota</taxon>
        <taxon>Polyangia</taxon>
        <taxon>Polyangiales</taxon>
        <taxon>Polyangiaceae</taxon>
        <taxon>Sorangium</taxon>
    </lineage>
</organism>
<dbReference type="EMBL" id="CP012673">
    <property type="protein sequence ID" value="AUX43905.1"/>
    <property type="molecule type" value="Genomic_DNA"/>
</dbReference>
<keyword evidence="1 8" id="KW-0808">Transferase</keyword>
<dbReference type="EC" id="2.7.11.1" evidence="8"/>
<dbReference type="InterPro" id="IPR008271">
    <property type="entry name" value="Ser/Thr_kinase_AS"/>
</dbReference>
<feature type="binding site" evidence="5">
    <location>
        <position position="36"/>
    </location>
    <ligand>
        <name>ATP</name>
        <dbReference type="ChEBI" id="CHEBI:30616"/>
    </ligand>
</feature>
<reference evidence="8 9" key="1">
    <citation type="submission" date="2015-09" db="EMBL/GenBank/DDBJ databases">
        <title>Sorangium comparison.</title>
        <authorList>
            <person name="Zaburannyi N."/>
            <person name="Bunk B."/>
            <person name="Overmann J."/>
            <person name="Mueller R."/>
        </authorList>
    </citation>
    <scope>NUCLEOTIDE SEQUENCE [LARGE SCALE GENOMIC DNA]</scope>
    <source>
        <strain evidence="8 9">So ce26</strain>
    </source>
</reference>
<dbReference type="Proteomes" id="UP000238348">
    <property type="component" value="Chromosome"/>
</dbReference>
<dbReference type="PROSITE" id="PS50011">
    <property type="entry name" value="PROTEIN_KINASE_DOM"/>
    <property type="match status" value="1"/>
</dbReference>
<dbReference type="GO" id="GO:0004674">
    <property type="term" value="F:protein serine/threonine kinase activity"/>
    <property type="evidence" value="ECO:0007669"/>
    <property type="project" value="UniProtKB-EC"/>
</dbReference>
<dbReference type="AlphaFoldDB" id="A0A2L0EXA3"/>
<keyword evidence="4 5" id="KW-0067">ATP-binding</keyword>
<dbReference type="Gene3D" id="3.30.200.20">
    <property type="entry name" value="Phosphorylase Kinase, domain 1"/>
    <property type="match status" value="1"/>
</dbReference>
<accession>A0A2L0EXA3</accession>
<evidence type="ECO:0000259" key="7">
    <source>
        <dbReference type="PROSITE" id="PS50011"/>
    </source>
</evidence>
<evidence type="ECO:0000256" key="5">
    <source>
        <dbReference type="PROSITE-ProRule" id="PRU10141"/>
    </source>
</evidence>
<evidence type="ECO:0000313" key="8">
    <source>
        <dbReference type="EMBL" id="AUX43905.1"/>
    </source>
</evidence>
<dbReference type="SUPFAM" id="SSF56112">
    <property type="entry name" value="Protein kinase-like (PK-like)"/>
    <property type="match status" value="1"/>
</dbReference>
<feature type="region of interest" description="Disordered" evidence="6">
    <location>
        <begin position="368"/>
        <end position="390"/>
    </location>
</feature>
<dbReference type="InterPro" id="IPR017441">
    <property type="entry name" value="Protein_kinase_ATP_BS"/>
</dbReference>
<dbReference type="Pfam" id="PF00069">
    <property type="entry name" value="Pkinase"/>
    <property type="match status" value="1"/>
</dbReference>
<feature type="region of interest" description="Disordered" evidence="6">
    <location>
        <begin position="272"/>
        <end position="325"/>
    </location>
</feature>
<keyword evidence="3 8" id="KW-0418">Kinase</keyword>
<evidence type="ECO:0000256" key="1">
    <source>
        <dbReference type="ARBA" id="ARBA00022679"/>
    </source>
</evidence>
<dbReference type="InterPro" id="IPR011009">
    <property type="entry name" value="Kinase-like_dom_sf"/>
</dbReference>
<dbReference type="PROSITE" id="PS00107">
    <property type="entry name" value="PROTEIN_KINASE_ATP"/>
    <property type="match status" value="1"/>
</dbReference>
<dbReference type="OrthoDB" id="9801841at2"/>
<evidence type="ECO:0000256" key="4">
    <source>
        <dbReference type="ARBA" id="ARBA00022840"/>
    </source>
</evidence>
<dbReference type="InterPro" id="IPR000719">
    <property type="entry name" value="Prot_kinase_dom"/>
</dbReference>
<dbReference type="SMART" id="SM00220">
    <property type="entry name" value="S_TKc"/>
    <property type="match status" value="1"/>
</dbReference>
<keyword evidence="2 5" id="KW-0547">Nucleotide-binding</keyword>
<dbReference type="CDD" id="cd14014">
    <property type="entry name" value="STKc_PknB_like"/>
    <property type="match status" value="1"/>
</dbReference>
<dbReference type="PANTHER" id="PTHR43289:SF6">
    <property type="entry name" value="SERINE_THREONINE-PROTEIN KINASE NEKL-3"/>
    <property type="match status" value="1"/>
</dbReference>
<sequence>MDQIGEYLVRRLIGEGGMGKVYEGEERLSRRRVALKVLRPELARSEQGRRLFLNEMQILAHLEHPNIVRSLASIEASGELVMVLELLDGETLRSVLADAGRLPWQEAVRIASSVASALAAAHGQQPPVIHRDLKPENIMVLKDGTVKVMDFGIAKVVEAMNQTNTQSVGTLQYMSPEQVDARSIDHRSDLYCLGLILYEALAGRPPFQSASPRELLNLQCTAEPPPLADDVRSGLPRGVEQLVFQLLEKAPEDRPYLAQDVVDRLEPFQAAATAPRGSGAGERAPATRGSGAGERAPAPASAPQIAGTTERASAPGPARVAGGTGAPRADTIALVEQIDRTRDVPAGIAIAIIVALSAVAGLGTYTLRSTSSAPAPPASAAAPAPPPGAR</sequence>
<evidence type="ECO:0000313" key="9">
    <source>
        <dbReference type="Proteomes" id="UP000238348"/>
    </source>
</evidence>
<proteinExistence type="predicted"/>
<gene>
    <name evidence="8" type="ORF">SOCE26_053610</name>
</gene>
<protein>
    <submittedName>
        <fullName evidence="8">Protein kinase</fullName>
        <ecNumber evidence="8">2.7.11.1</ecNumber>
    </submittedName>
</protein>
<dbReference type="GO" id="GO:0005524">
    <property type="term" value="F:ATP binding"/>
    <property type="evidence" value="ECO:0007669"/>
    <property type="project" value="UniProtKB-UniRule"/>
</dbReference>
<evidence type="ECO:0000256" key="2">
    <source>
        <dbReference type="ARBA" id="ARBA00022741"/>
    </source>
</evidence>
<dbReference type="PANTHER" id="PTHR43289">
    <property type="entry name" value="MITOGEN-ACTIVATED PROTEIN KINASE KINASE KINASE 20-RELATED"/>
    <property type="match status" value="1"/>
</dbReference>
<evidence type="ECO:0000256" key="3">
    <source>
        <dbReference type="ARBA" id="ARBA00022777"/>
    </source>
</evidence>
<name>A0A2L0EXA3_SORCE</name>
<dbReference type="Gene3D" id="1.10.510.10">
    <property type="entry name" value="Transferase(Phosphotransferase) domain 1"/>
    <property type="match status" value="1"/>
</dbReference>
<dbReference type="PROSITE" id="PS00108">
    <property type="entry name" value="PROTEIN_KINASE_ST"/>
    <property type="match status" value="1"/>
</dbReference>
<evidence type="ECO:0000256" key="6">
    <source>
        <dbReference type="SAM" id="MobiDB-lite"/>
    </source>
</evidence>
<feature type="domain" description="Protein kinase" evidence="7">
    <location>
        <begin position="7"/>
        <end position="269"/>
    </location>
</feature>